<dbReference type="PANTHER" id="PTHR31517:SF59">
    <property type="entry name" value="PEROXIDASE"/>
    <property type="match status" value="1"/>
</dbReference>
<dbReference type="GO" id="GO:0042744">
    <property type="term" value="P:hydrogen peroxide catabolic process"/>
    <property type="evidence" value="ECO:0007669"/>
    <property type="project" value="UniProtKB-KW"/>
</dbReference>
<reference evidence="24 25" key="2">
    <citation type="submission" date="2020-07" db="EMBL/GenBank/DDBJ databases">
        <title>Genome assembly of wild tea tree DASZ reveals pedigree and selection history of tea varieties.</title>
        <authorList>
            <person name="Zhang W."/>
        </authorList>
    </citation>
    <scope>NUCLEOTIDE SEQUENCE [LARGE SCALE GENOMIC DNA]</scope>
    <source>
        <strain evidence="25">cv. G240</strain>
        <tissue evidence="24">Leaf</tissue>
    </source>
</reference>
<feature type="binding site" evidence="19">
    <location>
        <position position="73"/>
    </location>
    <ligand>
        <name>Ca(2+)</name>
        <dbReference type="ChEBI" id="CHEBI:29108"/>
        <label>1</label>
    </ligand>
</feature>
<evidence type="ECO:0000256" key="18">
    <source>
        <dbReference type="PIRSR" id="PIRSR600823-2"/>
    </source>
</evidence>
<evidence type="ECO:0000256" key="3">
    <source>
        <dbReference type="ARBA" id="ARBA00004613"/>
    </source>
</evidence>
<keyword evidence="13 19" id="KW-0408">Iron</keyword>
<dbReference type="Gene3D" id="1.10.420.10">
    <property type="entry name" value="Peroxidase, domain 2"/>
    <property type="match status" value="1"/>
</dbReference>
<keyword evidence="16 22" id="KW-0376">Hydrogen peroxide</keyword>
<feature type="disulfide bond" evidence="21">
    <location>
        <begin position="198"/>
        <end position="230"/>
    </location>
</feature>
<dbReference type="GO" id="GO:0006979">
    <property type="term" value="P:response to oxidative stress"/>
    <property type="evidence" value="ECO:0007669"/>
    <property type="project" value="UniProtKB-UniRule"/>
</dbReference>
<feature type="domain" description="Plant heme peroxidase family profile" evidence="23">
    <location>
        <begin position="26"/>
        <end position="324"/>
    </location>
</feature>
<keyword evidence="10 22" id="KW-0732">Signal</keyword>
<name>A0A7J7GAK6_CAMSI</name>
<feature type="binding site" evidence="18">
    <location>
        <position position="161"/>
    </location>
    <ligand>
        <name>substrate</name>
    </ligand>
</feature>
<evidence type="ECO:0000256" key="8">
    <source>
        <dbReference type="ARBA" id="ARBA00022617"/>
    </source>
</evidence>
<comment type="caution">
    <text evidence="24">The sequence shown here is derived from an EMBL/GenBank/DDBJ whole genome shotgun (WGS) entry which is preliminary data.</text>
</comment>
<feature type="disulfide bond" evidence="21">
    <location>
        <begin position="36"/>
        <end position="114"/>
    </location>
</feature>
<dbReference type="PRINTS" id="PR00461">
    <property type="entry name" value="PLPEROXIDASE"/>
</dbReference>
<feature type="signal peptide" evidence="22">
    <location>
        <begin position="1"/>
        <end position="25"/>
    </location>
</feature>
<keyword evidence="8 22" id="KW-0349">Heme</keyword>
<dbReference type="Gene3D" id="1.10.520.10">
    <property type="match status" value="1"/>
</dbReference>
<comment type="similarity">
    <text evidence="22">Belongs to the peroxidase family. Classical plant (class III) peroxidase subfamily.</text>
</comment>
<feature type="binding site" evidence="19">
    <location>
        <position position="248"/>
    </location>
    <ligand>
        <name>Ca(2+)</name>
        <dbReference type="ChEBI" id="CHEBI:29108"/>
        <label>2</label>
    </ligand>
</feature>
<evidence type="ECO:0000256" key="21">
    <source>
        <dbReference type="PIRSR" id="PIRSR600823-5"/>
    </source>
</evidence>
<dbReference type="InterPro" id="IPR019794">
    <property type="entry name" value="Peroxidases_AS"/>
</dbReference>
<dbReference type="InterPro" id="IPR002016">
    <property type="entry name" value="Haem_peroxidase"/>
</dbReference>
<dbReference type="PROSITE" id="PS50873">
    <property type="entry name" value="PEROXIDASE_4"/>
    <property type="match status" value="1"/>
</dbReference>
<evidence type="ECO:0000256" key="15">
    <source>
        <dbReference type="ARBA" id="ARBA00023180"/>
    </source>
</evidence>
<evidence type="ECO:0000256" key="13">
    <source>
        <dbReference type="ARBA" id="ARBA00023004"/>
    </source>
</evidence>
<evidence type="ECO:0000256" key="16">
    <source>
        <dbReference type="ARBA" id="ARBA00023324"/>
    </source>
</evidence>
<evidence type="ECO:0000256" key="7">
    <source>
        <dbReference type="ARBA" id="ARBA00022559"/>
    </source>
</evidence>
<keyword evidence="14 21" id="KW-1015">Disulfide bond</keyword>
<feature type="binding site" evidence="19">
    <location>
        <position position="253"/>
    </location>
    <ligand>
        <name>Ca(2+)</name>
        <dbReference type="ChEBI" id="CHEBI:29108"/>
        <label>2</label>
    </ligand>
</feature>
<feature type="chain" id="PRO_5029930422" description="Peroxidase" evidence="22">
    <location>
        <begin position="26"/>
        <end position="331"/>
    </location>
</feature>
<evidence type="ECO:0000256" key="19">
    <source>
        <dbReference type="PIRSR" id="PIRSR600823-3"/>
    </source>
</evidence>
<accession>A0A7J7GAK6</accession>
<evidence type="ECO:0000256" key="12">
    <source>
        <dbReference type="ARBA" id="ARBA00023002"/>
    </source>
</evidence>
<evidence type="ECO:0000256" key="2">
    <source>
        <dbReference type="ARBA" id="ARBA00002322"/>
    </source>
</evidence>
<protein>
    <recommendedName>
        <fullName evidence="5 22">Peroxidase</fullName>
        <ecNumber evidence="5 22">1.11.1.7</ecNumber>
    </recommendedName>
</protein>
<dbReference type="Proteomes" id="UP000593564">
    <property type="component" value="Unassembled WGS sequence"/>
</dbReference>
<evidence type="ECO:0000256" key="4">
    <source>
        <dbReference type="ARBA" id="ARBA00006873"/>
    </source>
</evidence>
<comment type="subcellular location">
    <subcellularLocation>
        <location evidence="3 22">Secreted</location>
    </subcellularLocation>
</comment>
<feature type="site" description="Transition state stabilizer" evidence="20">
    <location>
        <position position="65"/>
    </location>
</feature>
<dbReference type="Pfam" id="PF00141">
    <property type="entry name" value="peroxidase"/>
    <property type="match status" value="1"/>
</dbReference>
<comment type="cofactor">
    <cofactor evidence="19 22">
        <name>heme b</name>
        <dbReference type="ChEBI" id="CHEBI:60344"/>
    </cofactor>
    <text evidence="19 22">Binds 1 heme b (iron(II)-protoporphyrin IX) group per subunit.</text>
</comment>
<comment type="similarity">
    <text evidence="4">Belongs to the peroxidase family. Ascorbate peroxidase subfamily.</text>
</comment>
<evidence type="ECO:0000256" key="14">
    <source>
        <dbReference type="ARBA" id="ARBA00023157"/>
    </source>
</evidence>
<dbReference type="CDD" id="cd00693">
    <property type="entry name" value="secretory_peroxidase"/>
    <property type="match status" value="1"/>
</dbReference>
<dbReference type="PROSITE" id="PS00436">
    <property type="entry name" value="PEROXIDASE_2"/>
    <property type="match status" value="1"/>
</dbReference>
<sequence>MSKPVLVGLALGLIFMSSFTGQCYGQLEVGFYKGKCGGKDVEAIVGSVIATKIKDDPTIVAALLRLQFHDCFVRGCDASILLDGSNSEKTAPINLHLRGFDIIDAAKAAVEAVCPGVVSCADIIVMATRDSVAKSKGVRYDVQTGRRDGFISLAQNTVDIPTPNISVSDSIKAFDKKGLGFVDMVYLLGAHTVGVAHCSTFIDRLYNFKNTGKPDPSMNDELLTKLRSTCPQNATVDNIANLDQNPRTSIIVDNSYYYQILKHRGVLQIDQELVYDLRTVLVVLGATLELDFNIRFPHAMVNLGKVQVLTGTEGEIRKSCPAVNNPTAMAI</sequence>
<keyword evidence="15" id="KW-0325">Glycoprotein</keyword>
<dbReference type="SUPFAM" id="SSF48113">
    <property type="entry name" value="Heme-dependent peroxidases"/>
    <property type="match status" value="1"/>
</dbReference>
<comment type="cofactor">
    <cofactor evidence="19 22">
        <name>Ca(2+)</name>
        <dbReference type="ChEBI" id="CHEBI:29108"/>
    </cofactor>
    <text evidence="19 22">Binds 2 calcium ions per subunit.</text>
</comment>
<keyword evidence="9 19" id="KW-0479">Metal-binding</keyword>
<dbReference type="InterPro" id="IPR010255">
    <property type="entry name" value="Haem_peroxidase_sf"/>
</dbReference>
<evidence type="ECO:0000256" key="1">
    <source>
        <dbReference type="ARBA" id="ARBA00000189"/>
    </source>
</evidence>
<feature type="disulfide bond" evidence="21">
    <location>
        <begin position="120"/>
        <end position="320"/>
    </location>
</feature>
<evidence type="ECO:0000256" key="11">
    <source>
        <dbReference type="ARBA" id="ARBA00022837"/>
    </source>
</evidence>
<feature type="binding site" evidence="19">
    <location>
        <position position="88"/>
    </location>
    <ligand>
        <name>Ca(2+)</name>
        <dbReference type="ChEBI" id="CHEBI:29108"/>
        <label>1</label>
    </ligand>
</feature>
<organism evidence="24 25">
    <name type="scientific">Camellia sinensis</name>
    <name type="common">Tea plant</name>
    <name type="synonym">Thea sinensis</name>
    <dbReference type="NCBI Taxonomy" id="4442"/>
    <lineage>
        <taxon>Eukaryota</taxon>
        <taxon>Viridiplantae</taxon>
        <taxon>Streptophyta</taxon>
        <taxon>Embryophyta</taxon>
        <taxon>Tracheophyta</taxon>
        <taxon>Spermatophyta</taxon>
        <taxon>Magnoliopsida</taxon>
        <taxon>eudicotyledons</taxon>
        <taxon>Gunneridae</taxon>
        <taxon>Pentapetalae</taxon>
        <taxon>asterids</taxon>
        <taxon>Ericales</taxon>
        <taxon>Theaceae</taxon>
        <taxon>Camellia</taxon>
    </lineage>
</organism>
<feature type="binding site" evidence="19">
    <location>
        <position position="70"/>
    </location>
    <ligand>
        <name>Ca(2+)</name>
        <dbReference type="ChEBI" id="CHEBI:29108"/>
        <label>1</label>
    </ligand>
</feature>
<dbReference type="InterPro" id="IPR033905">
    <property type="entry name" value="Secretory_peroxidase"/>
</dbReference>
<evidence type="ECO:0000256" key="10">
    <source>
        <dbReference type="ARBA" id="ARBA00022729"/>
    </source>
</evidence>
<comment type="function">
    <text evidence="2">Removal of H(2)O(2), oxidation of toxic reductants, biosynthesis and degradation of lignin, suberization, auxin catabolism, response to environmental stresses such as wounding, pathogen attack and oxidative stress. These functions might be dependent on each isozyme/isoform in each plant tissue.</text>
</comment>
<dbReference type="FunFam" id="1.10.420.10:FF:000007">
    <property type="entry name" value="Peroxidase"/>
    <property type="match status" value="1"/>
</dbReference>
<evidence type="ECO:0000256" key="6">
    <source>
        <dbReference type="ARBA" id="ARBA00022525"/>
    </source>
</evidence>
<keyword evidence="6 22" id="KW-0964">Secreted</keyword>
<dbReference type="FunFam" id="1.10.520.10:FF:000006">
    <property type="entry name" value="Peroxidase"/>
    <property type="match status" value="1"/>
</dbReference>
<keyword evidence="11 19" id="KW-0106">Calcium</keyword>
<dbReference type="PRINTS" id="PR00458">
    <property type="entry name" value="PEROXIDASE"/>
</dbReference>
<evidence type="ECO:0000313" key="24">
    <source>
        <dbReference type="EMBL" id="KAF5937617.1"/>
    </source>
</evidence>
<keyword evidence="12 22" id="KW-0560">Oxidoreductase</keyword>
<feature type="binding site" evidence="19">
    <location>
        <position position="79"/>
    </location>
    <ligand>
        <name>Ca(2+)</name>
        <dbReference type="ChEBI" id="CHEBI:29108"/>
        <label>1</label>
    </ligand>
</feature>
<gene>
    <name evidence="24" type="ORF">HYC85_025123</name>
</gene>
<feature type="active site" description="Proton acceptor" evidence="17">
    <location>
        <position position="69"/>
    </location>
</feature>
<dbReference type="EMBL" id="JACBKZ010000012">
    <property type="protein sequence ID" value="KAF5937617.1"/>
    <property type="molecule type" value="Genomic_DNA"/>
</dbReference>
<evidence type="ECO:0000256" key="9">
    <source>
        <dbReference type="ARBA" id="ARBA00022723"/>
    </source>
</evidence>
<feature type="binding site" evidence="19">
    <location>
        <position position="75"/>
    </location>
    <ligand>
        <name>Ca(2+)</name>
        <dbReference type="ChEBI" id="CHEBI:29108"/>
        <label>1</label>
    </ligand>
</feature>
<keyword evidence="25" id="KW-1185">Reference proteome</keyword>
<dbReference type="GO" id="GO:0020037">
    <property type="term" value="F:heme binding"/>
    <property type="evidence" value="ECO:0007669"/>
    <property type="project" value="UniProtKB-UniRule"/>
</dbReference>
<dbReference type="AlphaFoldDB" id="A0A7J7GAK6"/>
<dbReference type="InterPro" id="IPR019793">
    <property type="entry name" value="Peroxidases_heam-ligand_BS"/>
</dbReference>
<evidence type="ECO:0000256" key="22">
    <source>
        <dbReference type="RuleBase" id="RU362060"/>
    </source>
</evidence>
<comment type="catalytic activity">
    <reaction evidence="1 22">
        <text>2 a phenolic donor + H2O2 = 2 a phenolic radical donor + 2 H2O</text>
        <dbReference type="Rhea" id="RHEA:56136"/>
        <dbReference type="ChEBI" id="CHEBI:15377"/>
        <dbReference type="ChEBI" id="CHEBI:16240"/>
        <dbReference type="ChEBI" id="CHEBI:139520"/>
        <dbReference type="ChEBI" id="CHEBI:139521"/>
        <dbReference type="EC" id="1.11.1.7"/>
    </reaction>
</comment>
<evidence type="ECO:0000256" key="20">
    <source>
        <dbReference type="PIRSR" id="PIRSR600823-4"/>
    </source>
</evidence>
<dbReference type="GO" id="GO:0005576">
    <property type="term" value="C:extracellular region"/>
    <property type="evidence" value="ECO:0007669"/>
    <property type="project" value="UniProtKB-SubCell"/>
</dbReference>
<feature type="disulfide bond" evidence="21">
    <location>
        <begin position="71"/>
        <end position="76"/>
    </location>
</feature>
<evidence type="ECO:0000313" key="25">
    <source>
        <dbReference type="Proteomes" id="UP000593564"/>
    </source>
</evidence>
<evidence type="ECO:0000256" key="5">
    <source>
        <dbReference type="ARBA" id="ARBA00012313"/>
    </source>
</evidence>
<feature type="binding site" evidence="19">
    <location>
        <position position="192"/>
    </location>
    <ligand>
        <name>Ca(2+)</name>
        <dbReference type="ChEBI" id="CHEBI:29108"/>
        <label>2</label>
    </ligand>
</feature>
<dbReference type="PROSITE" id="PS00435">
    <property type="entry name" value="PEROXIDASE_1"/>
    <property type="match status" value="1"/>
</dbReference>
<keyword evidence="7 22" id="KW-0575">Peroxidase</keyword>
<dbReference type="GO" id="GO:0140825">
    <property type="term" value="F:lactoperoxidase activity"/>
    <property type="evidence" value="ECO:0007669"/>
    <property type="project" value="UniProtKB-EC"/>
</dbReference>
<dbReference type="InterPro" id="IPR000823">
    <property type="entry name" value="Peroxidase_pln"/>
</dbReference>
<evidence type="ECO:0000259" key="23">
    <source>
        <dbReference type="PROSITE" id="PS50873"/>
    </source>
</evidence>
<feature type="binding site" description="axial binding residue" evidence="19">
    <location>
        <position position="191"/>
    </location>
    <ligand>
        <name>heme b</name>
        <dbReference type="ChEBI" id="CHEBI:60344"/>
    </ligand>
    <ligandPart>
        <name>Fe</name>
        <dbReference type="ChEBI" id="CHEBI:18248"/>
    </ligandPart>
</feature>
<feature type="binding site" evidence="19">
    <location>
        <position position="243"/>
    </location>
    <ligand>
        <name>Ca(2+)</name>
        <dbReference type="ChEBI" id="CHEBI:29108"/>
        <label>2</label>
    </ligand>
</feature>
<reference evidence="25" key="1">
    <citation type="journal article" date="2020" name="Nat. Commun.">
        <title>Genome assembly of wild tea tree DASZ reveals pedigree and selection history of tea varieties.</title>
        <authorList>
            <person name="Zhang W."/>
            <person name="Zhang Y."/>
            <person name="Qiu H."/>
            <person name="Guo Y."/>
            <person name="Wan H."/>
            <person name="Zhang X."/>
            <person name="Scossa F."/>
            <person name="Alseekh S."/>
            <person name="Zhang Q."/>
            <person name="Wang P."/>
            <person name="Xu L."/>
            <person name="Schmidt M.H."/>
            <person name="Jia X."/>
            <person name="Li D."/>
            <person name="Zhu A."/>
            <person name="Guo F."/>
            <person name="Chen W."/>
            <person name="Ni D."/>
            <person name="Usadel B."/>
            <person name="Fernie A.R."/>
            <person name="Wen W."/>
        </authorList>
    </citation>
    <scope>NUCLEOTIDE SEQUENCE [LARGE SCALE GENOMIC DNA]</scope>
    <source>
        <strain evidence="25">cv. G240</strain>
    </source>
</reference>
<dbReference type="GO" id="GO:0046872">
    <property type="term" value="F:metal ion binding"/>
    <property type="evidence" value="ECO:0007669"/>
    <property type="project" value="UniProtKB-UniRule"/>
</dbReference>
<dbReference type="EC" id="1.11.1.7" evidence="5 22"/>
<dbReference type="PANTHER" id="PTHR31517">
    <property type="match status" value="1"/>
</dbReference>
<evidence type="ECO:0000256" key="17">
    <source>
        <dbReference type="PIRSR" id="PIRSR600823-1"/>
    </source>
</evidence>
<feature type="binding site" evidence="19">
    <location>
        <position position="77"/>
    </location>
    <ligand>
        <name>Ca(2+)</name>
        <dbReference type="ChEBI" id="CHEBI:29108"/>
        <label>1</label>
    </ligand>
</feature>
<proteinExistence type="inferred from homology"/>